<dbReference type="InterPro" id="IPR046947">
    <property type="entry name" value="LytR-like"/>
</dbReference>
<proteinExistence type="predicted"/>
<dbReference type="PANTHER" id="PTHR37299:SF1">
    <property type="entry name" value="STAGE 0 SPORULATION PROTEIN A HOMOLOG"/>
    <property type="match status" value="1"/>
</dbReference>
<dbReference type="InterPro" id="IPR011006">
    <property type="entry name" value="CheY-like_superfamily"/>
</dbReference>
<dbReference type="EMBL" id="JAOVZO020000003">
    <property type="protein sequence ID" value="MDC8011812.1"/>
    <property type="molecule type" value="Genomic_DNA"/>
</dbReference>
<dbReference type="AlphaFoldDB" id="A0A9X3YGQ4"/>
<feature type="domain" description="Response regulatory" evidence="3">
    <location>
        <begin position="7"/>
        <end position="118"/>
    </location>
</feature>
<dbReference type="SMART" id="SM00448">
    <property type="entry name" value="REC"/>
    <property type="match status" value="1"/>
</dbReference>
<dbReference type="Gene3D" id="3.40.50.2300">
    <property type="match status" value="1"/>
</dbReference>
<dbReference type="Pfam" id="PF00072">
    <property type="entry name" value="Response_reg"/>
    <property type="match status" value="1"/>
</dbReference>
<dbReference type="GO" id="GO:0000156">
    <property type="term" value="F:phosphorelay response regulator activity"/>
    <property type="evidence" value="ECO:0007669"/>
    <property type="project" value="InterPro"/>
</dbReference>
<gene>
    <name evidence="5" type="ORF">OD750_004550</name>
</gene>
<feature type="modified residue" description="4-aspartylphosphate" evidence="2">
    <location>
        <position position="58"/>
    </location>
</feature>
<dbReference type="PROSITE" id="PS50930">
    <property type="entry name" value="HTH_LYTTR"/>
    <property type="match status" value="1"/>
</dbReference>
<dbReference type="PROSITE" id="PS50110">
    <property type="entry name" value="RESPONSE_REGULATORY"/>
    <property type="match status" value="1"/>
</dbReference>
<evidence type="ECO:0000259" key="3">
    <source>
        <dbReference type="PROSITE" id="PS50110"/>
    </source>
</evidence>
<keyword evidence="5" id="KW-0238">DNA-binding</keyword>
<dbReference type="Pfam" id="PF04397">
    <property type="entry name" value="LytTR"/>
    <property type="match status" value="1"/>
</dbReference>
<dbReference type="GO" id="GO:0003677">
    <property type="term" value="F:DNA binding"/>
    <property type="evidence" value="ECO:0007669"/>
    <property type="project" value="UniProtKB-KW"/>
</dbReference>
<dbReference type="Gene3D" id="2.40.50.1020">
    <property type="entry name" value="LytTr DNA-binding domain"/>
    <property type="match status" value="1"/>
</dbReference>
<evidence type="ECO:0000313" key="6">
    <source>
        <dbReference type="Proteomes" id="UP001139971"/>
    </source>
</evidence>
<dbReference type="InterPro" id="IPR001789">
    <property type="entry name" value="Sig_transdc_resp-reg_receiver"/>
</dbReference>
<keyword evidence="1" id="KW-0902">Two-component regulatory system</keyword>
<reference evidence="5" key="1">
    <citation type="submission" date="2023-02" db="EMBL/GenBank/DDBJ databases">
        <title>Tahibacter soli sp. nov. isolated from soil.</title>
        <authorList>
            <person name="Baek J.H."/>
            <person name="Lee J.K."/>
            <person name="Choi D.G."/>
            <person name="Jeon C.O."/>
        </authorList>
    </citation>
    <scope>NUCLEOTIDE SEQUENCE</scope>
    <source>
        <strain evidence="5">BL</strain>
    </source>
</reference>
<organism evidence="5 6">
    <name type="scientific">Tahibacter soli</name>
    <dbReference type="NCBI Taxonomy" id="2983605"/>
    <lineage>
        <taxon>Bacteria</taxon>
        <taxon>Pseudomonadati</taxon>
        <taxon>Pseudomonadota</taxon>
        <taxon>Gammaproteobacteria</taxon>
        <taxon>Lysobacterales</taxon>
        <taxon>Rhodanobacteraceae</taxon>
        <taxon>Tahibacter</taxon>
    </lineage>
</organism>
<keyword evidence="6" id="KW-1185">Reference proteome</keyword>
<evidence type="ECO:0000256" key="1">
    <source>
        <dbReference type="ARBA" id="ARBA00023012"/>
    </source>
</evidence>
<dbReference type="SUPFAM" id="SSF52172">
    <property type="entry name" value="CheY-like"/>
    <property type="match status" value="1"/>
</dbReference>
<comment type="caution">
    <text evidence="5">The sequence shown here is derived from an EMBL/GenBank/DDBJ whole genome shotgun (WGS) entry which is preliminary data.</text>
</comment>
<name>A0A9X3YGQ4_9GAMM</name>
<evidence type="ECO:0000313" key="5">
    <source>
        <dbReference type="EMBL" id="MDC8011812.1"/>
    </source>
</evidence>
<dbReference type="PANTHER" id="PTHR37299">
    <property type="entry name" value="TRANSCRIPTIONAL REGULATOR-RELATED"/>
    <property type="match status" value="1"/>
</dbReference>
<evidence type="ECO:0000259" key="4">
    <source>
        <dbReference type="PROSITE" id="PS50930"/>
    </source>
</evidence>
<dbReference type="InterPro" id="IPR007492">
    <property type="entry name" value="LytTR_DNA-bd_dom"/>
</dbReference>
<dbReference type="SMART" id="SM00850">
    <property type="entry name" value="LytTR"/>
    <property type="match status" value="1"/>
</dbReference>
<keyword evidence="2" id="KW-0597">Phosphoprotein</keyword>
<feature type="domain" description="HTH LytTR-type" evidence="4">
    <location>
        <begin position="143"/>
        <end position="246"/>
    </location>
</feature>
<dbReference type="Proteomes" id="UP001139971">
    <property type="component" value="Unassembled WGS sequence"/>
</dbReference>
<dbReference type="RefSeq" id="WP_263545110.1">
    <property type="nucleotide sequence ID" value="NZ_JAOVZO020000003.1"/>
</dbReference>
<sequence length="246" mass="26970">MNDARVTALVADDEAVARAGLSRLLDEIDWLRVIGEAANGIDAANAIDVLKPDLVFLDIQMPGLLGTDVLRRVRHRPHVVFTTAYAQHAVTAFELGALDYLLKPFGEERLGATLERVRAAFGEPHTAFDRLGEALGRAPMTRLFVRNGRAIAPLAVSAIVRFEAVGDYIAVHAGGAPHLVHLSLGQLEERLDPSRFLRIHRAHLVNLDHVAAFRRGADGQVRAELRDGTQLPVSRAKARELRDLAR</sequence>
<accession>A0A9X3YGQ4</accession>
<protein>
    <submittedName>
        <fullName evidence="5">LytTR family DNA-binding domain-containing protein</fullName>
    </submittedName>
</protein>
<evidence type="ECO:0000256" key="2">
    <source>
        <dbReference type="PROSITE-ProRule" id="PRU00169"/>
    </source>
</evidence>